<keyword evidence="7" id="KW-0927">Auxin signaling pathway</keyword>
<protein>
    <submittedName>
        <fullName evidence="11">Auxin efflux carrier family protein isoform 6</fullName>
    </submittedName>
</protein>
<comment type="similarity">
    <text evidence="9">Belongs to the auxin efflux carrier (TC 2.A.69.2) family.</text>
</comment>
<dbReference type="Proteomes" id="UP000436088">
    <property type="component" value="Unassembled WGS sequence"/>
</dbReference>
<accession>A0A6A2XWC5</accession>
<keyword evidence="12" id="KW-1185">Reference proteome</keyword>
<evidence type="ECO:0000256" key="4">
    <source>
        <dbReference type="ARBA" id="ARBA00022824"/>
    </source>
</evidence>
<keyword evidence="3 10" id="KW-0812">Transmembrane</keyword>
<comment type="function">
    <text evidence="8">Involved in cellular auxin homeostasis by regulating auxin metabolism. Regulates intracellular auxin accumulation at the endoplasmic reticulum and thus auxin availability for nuclear auxin signaling.</text>
</comment>
<evidence type="ECO:0000256" key="8">
    <source>
        <dbReference type="ARBA" id="ARBA00025100"/>
    </source>
</evidence>
<evidence type="ECO:0000256" key="9">
    <source>
        <dbReference type="ARBA" id="ARBA00025752"/>
    </source>
</evidence>
<sequence length="312" mass="33539">MGLLNLFIVALMPVLKVILITGVGLVMALDRIKLLGPEPNRHLNQIIFYVLSPALAATSLAETVTFQSFMTLWFMPLNLLLGYVLGSILAWLLIKITKTPKHLQGIVIGCCSAGNTGNLPLIMVPAVCEESNSPFGDPSVCSMHARPYASLSLAVAAAGTLANFIAEGGFAQMGNDSTSETLPRSSTELAVLPSTNPMHLTRFHGTITQMSTSKKIMQRMKSISEKVDLKKVFAPTAVAAVVGFIIGIATPIRKLLIGNEAPLRGGSDPMYDLDHGGQSFERSKGIGCESRCNNRDNSSEEHIIAINRDRCC</sequence>
<feature type="transmembrane region" description="Helical" evidence="10">
    <location>
        <begin position="232"/>
        <end position="252"/>
    </location>
</feature>
<evidence type="ECO:0000256" key="7">
    <source>
        <dbReference type="ARBA" id="ARBA00023294"/>
    </source>
</evidence>
<keyword evidence="6 10" id="KW-0472">Membrane</keyword>
<evidence type="ECO:0000256" key="1">
    <source>
        <dbReference type="ARBA" id="ARBA00004477"/>
    </source>
</evidence>
<keyword evidence="4" id="KW-0256">Endoplasmic reticulum</keyword>
<feature type="transmembrane region" description="Helical" evidence="10">
    <location>
        <begin position="6"/>
        <end position="26"/>
    </location>
</feature>
<dbReference type="InterPro" id="IPR004776">
    <property type="entry name" value="Mem_transp_PIN-like"/>
</dbReference>
<keyword evidence="2" id="KW-0813">Transport</keyword>
<proteinExistence type="inferred from homology"/>
<gene>
    <name evidence="11" type="ORF">F3Y22_tig00112501pilonHSYRG00054</name>
</gene>
<comment type="caution">
    <text evidence="11">The sequence shown here is derived from an EMBL/GenBank/DDBJ whole genome shotgun (WGS) entry which is preliminary data.</text>
</comment>
<dbReference type="Pfam" id="PF03547">
    <property type="entry name" value="Mem_trans"/>
    <property type="match status" value="1"/>
</dbReference>
<evidence type="ECO:0000256" key="6">
    <source>
        <dbReference type="ARBA" id="ARBA00023136"/>
    </source>
</evidence>
<dbReference type="PANTHER" id="PTHR31651:SF20">
    <property type="entry name" value="EFFLUX CARRIER FAMILY PROTEIN, PUTATIVE-RELATED"/>
    <property type="match status" value="1"/>
</dbReference>
<dbReference type="GO" id="GO:0080162">
    <property type="term" value="P:endoplasmic reticulum to cytosol auxin transport"/>
    <property type="evidence" value="ECO:0007669"/>
    <property type="project" value="InterPro"/>
</dbReference>
<keyword evidence="5 10" id="KW-1133">Transmembrane helix</keyword>
<feature type="transmembrane region" description="Helical" evidence="10">
    <location>
        <begin position="46"/>
        <end position="66"/>
    </location>
</feature>
<evidence type="ECO:0000313" key="11">
    <source>
        <dbReference type="EMBL" id="KAE8666346.1"/>
    </source>
</evidence>
<evidence type="ECO:0000313" key="12">
    <source>
        <dbReference type="Proteomes" id="UP000436088"/>
    </source>
</evidence>
<evidence type="ECO:0000256" key="10">
    <source>
        <dbReference type="SAM" id="Phobius"/>
    </source>
</evidence>
<comment type="subcellular location">
    <subcellularLocation>
        <location evidence="1">Endoplasmic reticulum membrane</location>
        <topology evidence="1">Multi-pass membrane protein</topology>
    </subcellularLocation>
</comment>
<dbReference type="InterPro" id="IPR045033">
    <property type="entry name" value="PILS1/3/4/5/7"/>
</dbReference>
<dbReference type="GO" id="GO:0009734">
    <property type="term" value="P:auxin-activated signaling pathway"/>
    <property type="evidence" value="ECO:0007669"/>
    <property type="project" value="UniProtKB-KW"/>
</dbReference>
<dbReference type="GO" id="GO:0005789">
    <property type="term" value="C:endoplasmic reticulum membrane"/>
    <property type="evidence" value="ECO:0007669"/>
    <property type="project" value="UniProtKB-SubCell"/>
</dbReference>
<feature type="transmembrane region" description="Helical" evidence="10">
    <location>
        <begin position="72"/>
        <end position="94"/>
    </location>
</feature>
<name>A0A6A2XWC5_HIBSY</name>
<evidence type="ECO:0000256" key="5">
    <source>
        <dbReference type="ARBA" id="ARBA00022989"/>
    </source>
</evidence>
<dbReference type="AlphaFoldDB" id="A0A6A2XWC5"/>
<reference evidence="11" key="1">
    <citation type="submission" date="2019-09" db="EMBL/GenBank/DDBJ databases">
        <title>Draft genome information of white flower Hibiscus syriacus.</title>
        <authorList>
            <person name="Kim Y.-M."/>
        </authorList>
    </citation>
    <scope>NUCLEOTIDE SEQUENCE [LARGE SCALE GENOMIC DNA]</scope>
    <source>
        <strain evidence="11">YM2019G1</strain>
    </source>
</reference>
<dbReference type="EMBL" id="VEPZ02001597">
    <property type="protein sequence ID" value="KAE8666346.1"/>
    <property type="molecule type" value="Genomic_DNA"/>
</dbReference>
<dbReference type="PANTHER" id="PTHR31651">
    <property type="match status" value="1"/>
</dbReference>
<evidence type="ECO:0000256" key="2">
    <source>
        <dbReference type="ARBA" id="ARBA00022448"/>
    </source>
</evidence>
<evidence type="ECO:0000256" key="3">
    <source>
        <dbReference type="ARBA" id="ARBA00022692"/>
    </source>
</evidence>
<organism evidence="11 12">
    <name type="scientific">Hibiscus syriacus</name>
    <name type="common">Rose of Sharon</name>
    <dbReference type="NCBI Taxonomy" id="106335"/>
    <lineage>
        <taxon>Eukaryota</taxon>
        <taxon>Viridiplantae</taxon>
        <taxon>Streptophyta</taxon>
        <taxon>Embryophyta</taxon>
        <taxon>Tracheophyta</taxon>
        <taxon>Spermatophyta</taxon>
        <taxon>Magnoliopsida</taxon>
        <taxon>eudicotyledons</taxon>
        <taxon>Gunneridae</taxon>
        <taxon>Pentapetalae</taxon>
        <taxon>rosids</taxon>
        <taxon>malvids</taxon>
        <taxon>Malvales</taxon>
        <taxon>Malvaceae</taxon>
        <taxon>Malvoideae</taxon>
        <taxon>Hibiscus</taxon>
    </lineage>
</organism>